<feature type="transmembrane region" description="Helical" evidence="1">
    <location>
        <begin position="146"/>
        <end position="162"/>
    </location>
</feature>
<dbReference type="PANTHER" id="PTHR34821:SF2">
    <property type="entry name" value="INNER MEMBRANE PROTEIN YDCZ"/>
    <property type="match status" value="1"/>
</dbReference>
<keyword evidence="1" id="KW-0472">Membrane</keyword>
<reference evidence="2 3" key="1">
    <citation type="journal article" date="2020" name="J. Nat. Prod.">
        <title>Genomics-Metabolomics Profiling Disclosed Marine Vibrio spartinae 3.6 as a Producer of a New Branched Side Chain Prodigiosin.</title>
        <authorList>
            <person name="Vitale G.A."/>
            <person name="Sciarretta M."/>
            <person name="Palma Esposito F."/>
            <person name="January G.G."/>
            <person name="Giaccio M."/>
            <person name="Bunk B."/>
            <person name="Sproer C."/>
            <person name="Bajerski F."/>
            <person name="Power D."/>
            <person name="Festa C."/>
            <person name="Monti M.C."/>
            <person name="D'Auria M.V."/>
            <person name="de Pascale D."/>
        </authorList>
    </citation>
    <scope>NUCLEOTIDE SEQUENCE [LARGE SCALE GENOMIC DNA]</scope>
    <source>
        <strain evidence="2 3">3.6</strain>
    </source>
</reference>
<dbReference type="InterPro" id="IPR006750">
    <property type="entry name" value="YdcZ"/>
</dbReference>
<protein>
    <recommendedName>
        <fullName evidence="4">EamA-like transporter family protein</fullName>
    </recommendedName>
</protein>
<sequence length="163" mass="17636">MHQDNFKMVSMIKNICLAMIGGSFLSLMIQTNSFLAKDTSPLFASWVAHGVGAITALTLLLLTYRLFSKQSETKSIQEKKKLPLWLYLGGIPGAFTVVLAAVAINAGVSLSSTISLGLVGQIMFGIVSDHFGLFNTKKRKITIKDIYVISLVMAGSMMILFGA</sequence>
<evidence type="ECO:0000256" key="1">
    <source>
        <dbReference type="SAM" id="Phobius"/>
    </source>
</evidence>
<dbReference type="RefSeq" id="WP_228449055.1">
    <property type="nucleotide sequence ID" value="NZ_CP046269.1"/>
</dbReference>
<feature type="transmembrane region" description="Helical" evidence="1">
    <location>
        <begin position="114"/>
        <end position="134"/>
    </location>
</feature>
<evidence type="ECO:0008006" key="4">
    <source>
        <dbReference type="Google" id="ProtNLM"/>
    </source>
</evidence>
<keyword evidence="1" id="KW-0812">Transmembrane</keyword>
<organism evidence="2 3">
    <name type="scientific">Vibrio spartinae</name>
    <dbReference type="NCBI Taxonomy" id="1918945"/>
    <lineage>
        <taxon>Bacteria</taxon>
        <taxon>Pseudomonadati</taxon>
        <taxon>Pseudomonadota</taxon>
        <taxon>Gammaproteobacteria</taxon>
        <taxon>Vibrionales</taxon>
        <taxon>Vibrionaceae</taxon>
        <taxon>Vibrio</taxon>
    </lineage>
</organism>
<dbReference type="Pfam" id="PF04657">
    <property type="entry name" value="DMT_YdcZ"/>
    <property type="match status" value="1"/>
</dbReference>
<name>A0ABX6R732_9VIBR</name>
<keyword evidence="3" id="KW-1185">Reference proteome</keyword>
<dbReference type="EMBL" id="CP046269">
    <property type="protein sequence ID" value="QMV16884.1"/>
    <property type="molecule type" value="Genomic_DNA"/>
</dbReference>
<proteinExistence type="predicted"/>
<feature type="transmembrane region" description="Helical" evidence="1">
    <location>
        <begin position="12"/>
        <end position="31"/>
    </location>
</feature>
<dbReference type="PANTHER" id="PTHR34821">
    <property type="entry name" value="INNER MEMBRANE PROTEIN YDCZ"/>
    <property type="match status" value="1"/>
</dbReference>
<feature type="transmembrane region" description="Helical" evidence="1">
    <location>
        <begin position="84"/>
        <end position="108"/>
    </location>
</feature>
<evidence type="ECO:0000313" key="3">
    <source>
        <dbReference type="Proteomes" id="UP000515264"/>
    </source>
</evidence>
<accession>A0ABX6R732</accession>
<evidence type="ECO:0000313" key="2">
    <source>
        <dbReference type="EMBL" id="QMV16884.1"/>
    </source>
</evidence>
<keyword evidence="1" id="KW-1133">Transmembrane helix</keyword>
<feature type="transmembrane region" description="Helical" evidence="1">
    <location>
        <begin position="43"/>
        <end position="64"/>
    </location>
</feature>
<dbReference type="Proteomes" id="UP000515264">
    <property type="component" value="Chromosome 2"/>
</dbReference>
<gene>
    <name evidence="2" type="ORF">Vspart_04303</name>
</gene>